<feature type="compositionally biased region" description="Basic and acidic residues" evidence="1">
    <location>
        <begin position="202"/>
        <end position="222"/>
    </location>
</feature>
<feature type="region of interest" description="Disordered" evidence="1">
    <location>
        <begin position="158"/>
        <end position="346"/>
    </location>
</feature>
<dbReference type="EMBL" id="CDMZ01001312">
    <property type="protein sequence ID" value="CEM30609.1"/>
    <property type="molecule type" value="Genomic_DNA"/>
</dbReference>
<organism evidence="3">
    <name type="scientific">Chromera velia CCMP2878</name>
    <dbReference type="NCBI Taxonomy" id="1169474"/>
    <lineage>
        <taxon>Eukaryota</taxon>
        <taxon>Sar</taxon>
        <taxon>Alveolata</taxon>
        <taxon>Colpodellida</taxon>
        <taxon>Chromeraceae</taxon>
        <taxon>Chromera</taxon>
    </lineage>
</organism>
<feature type="compositionally biased region" description="Low complexity" evidence="1">
    <location>
        <begin position="229"/>
        <end position="240"/>
    </location>
</feature>
<evidence type="ECO:0000256" key="2">
    <source>
        <dbReference type="SAM" id="SignalP"/>
    </source>
</evidence>
<feature type="signal peptide" evidence="2">
    <location>
        <begin position="1"/>
        <end position="23"/>
    </location>
</feature>
<evidence type="ECO:0000256" key="1">
    <source>
        <dbReference type="SAM" id="MobiDB-lite"/>
    </source>
</evidence>
<reference evidence="3" key="1">
    <citation type="submission" date="2014-11" db="EMBL/GenBank/DDBJ databases">
        <authorList>
            <person name="Otto D Thomas"/>
            <person name="Naeem Raeece"/>
        </authorList>
    </citation>
    <scope>NUCLEOTIDE SEQUENCE</scope>
</reference>
<evidence type="ECO:0000313" key="3">
    <source>
        <dbReference type="EMBL" id="CEM30609.1"/>
    </source>
</evidence>
<feature type="chain" id="PRO_5005190629" evidence="2">
    <location>
        <begin position="24"/>
        <end position="418"/>
    </location>
</feature>
<dbReference type="AlphaFoldDB" id="A0A0G4GKR4"/>
<name>A0A0G4GKR4_9ALVE</name>
<feature type="non-terminal residue" evidence="3">
    <location>
        <position position="418"/>
    </location>
</feature>
<feature type="compositionally biased region" description="Low complexity" evidence="1">
    <location>
        <begin position="266"/>
        <end position="282"/>
    </location>
</feature>
<accession>A0A0G4GKR4</accession>
<feature type="compositionally biased region" description="Low complexity" evidence="1">
    <location>
        <begin position="305"/>
        <end position="315"/>
    </location>
</feature>
<proteinExistence type="predicted"/>
<feature type="compositionally biased region" description="Basic and acidic residues" evidence="1">
    <location>
        <begin position="158"/>
        <end position="178"/>
    </location>
</feature>
<keyword evidence="2" id="KW-0732">Signal</keyword>
<sequence>MNPVVTAPLTSCLLLSLARKGLGGLTSSGHRRRGSETASAPSPPFCATAVSSRAIHQGASSKGIHLNKKLHREAAVKVRNKFHRTFTPTEETAVLVGRLLDEIFDKVYALHVPSEEKRSLEALARSPEEALRRASTSLGALALEYERDLRSARRTRVDKGGGFYRKDPETETERREAVLESGDTSGSRIEESGVAEGSESFQSRKETWETVREGERRRDKGGESSVVPSRSFSTFSGSASENRSAPIGQYNSFSQASDPDHPPAPVSSSLSSTSSPLFPFPSDLEIRGTPPSPLVPRSPTRIGHSLDSSPSSERSPQGQLESSETFERSSSGYALVSSGETGREREDTIEPYVPPLVAGCFWPLGADLDFRLVMDALVERGHFLSLPAVPRHEDPEVGKEPFEFRPFVPGMRLALGKV</sequence>
<gene>
    <name evidence="3" type="ORF">Cvel_22346</name>
</gene>
<protein>
    <submittedName>
        <fullName evidence="3">Uncharacterized protein</fullName>
    </submittedName>
</protein>
<feature type="compositionally biased region" description="Polar residues" evidence="1">
    <location>
        <begin position="316"/>
        <end position="332"/>
    </location>
</feature>